<dbReference type="InterPro" id="IPR050154">
    <property type="entry name" value="UbiB_kinase"/>
</dbReference>
<dbReference type="Proteomes" id="UP001289374">
    <property type="component" value="Unassembled WGS sequence"/>
</dbReference>
<comment type="similarity">
    <text evidence="1">Belongs to the protein kinase superfamily. ADCK protein kinase family.</text>
</comment>
<reference evidence="4" key="1">
    <citation type="submission" date="2020-06" db="EMBL/GenBank/DDBJ databases">
        <authorList>
            <person name="Li T."/>
            <person name="Hu X."/>
            <person name="Zhang T."/>
            <person name="Song X."/>
            <person name="Zhang H."/>
            <person name="Dai N."/>
            <person name="Sheng W."/>
            <person name="Hou X."/>
            <person name="Wei L."/>
        </authorList>
    </citation>
    <scope>NUCLEOTIDE SEQUENCE</scope>
    <source>
        <strain evidence="4">K16</strain>
        <tissue evidence="4">Leaf</tissue>
    </source>
</reference>
<feature type="domain" description="Protein kinase" evidence="3">
    <location>
        <begin position="290"/>
        <end position="480"/>
    </location>
</feature>
<feature type="region of interest" description="Disordered" evidence="2">
    <location>
        <begin position="18"/>
        <end position="41"/>
    </location>
</feature>
<reference evidence="4" key="2">
    <citation type="journal article" date="2024" name="Plant">
        <title>Genomic evolution and insights into agronomic trait innovations of Sesamum species.</title>
        <authorList>
            <person name="Miao H."/>
            <person name="Wang L."/>
            <person name="Qu L."/>
            <person name="Liu H."/>
            <person name="Sun Y."/>
            <person name="Le M."/>
            <person name="Wang Q."/>
            <person name="Wei S."/>
            <person name="Zheng Y."/>
            <person name="Lin W."/>
            <person name="Duan Y."/>
            <person name="Cao H."/>
            <person name="Xiong S."/>
            <person name="Wang X."/>
            <person name="Wei L."/>
            <person name="Li C."/>
            <person name="Ma Q."/>
            <person name="Ju M."/>
            <person name="Zhao R."/>
            <person name="Li G."/>
            <person name="Mu C."/>
            <person name="Tian Q."/>
            <person name="Mei H."/>
            <person name="Zhang T."/>
            <person name="Gao T."/>
            <person name="Zhang H."/>
        </authorList>
    </citation>
    <scope>NUCLEOTIDE SEQUENCE</scope>
    <source>
        <strain evidence="4">K16</strain>
    </source>
</reference>
<dbReference type="PROSITE" id="PS50011">
    <property type="entry name" value="PROTEIN_KINASE_DOM"/>
    <property type="match status" value="1"/>
</dbReference>
<keyword evidence="5" id="KW-1185">Reference proteome</keyword>
<proteinExistence type="inferred from homology"/>
<dbReference type="InterPro" id="IPR000719">
    <property type="entry name" value="Prot_kinase_dom"/>
</dbReference>
<sequence length="480" mass="53760">MASVSPLVPVLCSTKATPRTRKNHFNGSSKGFGPKKNQKLSKTGGGLGNIVEVVQKDVEFLKAGFSKGLQWANKAFRIPEVSKSVEDLVWLRNVEDPQAKFSRFPSWPQPHYPELSGVDLFLADLKALEVYVGYYYCLAKMWTKPLPEFYDAQEVTDYFTLRPHVVALRLLEPWFLKVMGGKIIDEVFMAFASATIKFRISRISSAADEDAHKIVSDYNFGIVLKDTMLNLGPTFIKVGQSLSTRPDIIGYEISKALSELHDQIPPFPRDEAMKIIEEELGAPVKTFFSYVSEEPVAAASFGQVYKASTHEGIDVAVKVQRPNLRHVVVRDIYILRIGLGLLQKIAKRQNDLRLYADELGKGLIGELDYNLEAANALEFKLPTPFACCDAKFHKEVHSRFPFICLPKVFPHLSKKRVLTMEWLVGDSPSELISASSPESKRKLLDLVNKGVEASLVQLLETGLMHADPHPGNLRLHHLGK</sequence>
<protein>
    <recommendedName>
        <fullName evidence="3">Protein kinase domain-containing protein</fullName>
    </recommendedName>
</protein>
<dbReference type="InterPro" id="IPR004147">
    <property type="entry name" value="ABC1_dom"/>
</dbReference>
<comment type="caution">
    <text evidence="4">The sequence shown here is derived from an EMBL/GenBank/DDBJ whole genome shotgun (WGS) entry which is preliminary data.</text>
</comment>
<organism evidence="4 5">
    <name type="scientific">Sesamum angolense</name>
    <dbReference type="NCBI Taxonomy" id="2727404"/>
    <lineage>
        <taxon>Eukaryota</taxon>
        <taxon>Viridiplantae</taxon>
        <taxon>Streptophyta</taxon>
        <taxon>Embryophyta</taxon>
        <taxon>Tracheophyta</taxon>
        <taxon>Spermatophyta</taxon>
        <taxon>Magnoliopsida</taxon>
        <taxon>eudicotyledons</taxon>
        <taxon>Gunneridae</taxon>
        <taxon>Pentapetalae</taxon>
        <taxon>asterids</taxon>
        <taxon>lamiids</taxon>
        <taxon>Lamiales</taxon>
        <taxon>Pedaliaceae</taxon>
        <taxon>Sesamum</taxon>
    </lineage>
</organism>
<accession>A0AAE1X246</accession>
<dbReference type="InterPro" id="IPR011009">
    <property type="entry name" value="Kinase-like_dom_sf"/>
</dbReference>
<evidence type="ECO:0000256" key="2">
    <source>
        <dbReference type="SAM" id="MobiDB-lite"/>
    </source>
</evidence>
<dbReference type="EMBL" id="JACGWL010000004">
    <property type="protein sequence ID" value="KAK4403868.1"/>
    <property type="molecule type" value="Genomic_DNA"/>
</dbReference>
<gene>
    <name evidence="4" type="ORF">Sango_0755400</name>
</gene>
<dbReference type="GO" id="GO:0005524">
    <property type="term" value="F:ATP binding"/>
    <property type="evidence" value="ECO:0007669"/>
    <property type="project" value="InterPro"/>
</dbReference>
<dbReference type="GO" id="GO:0004672">
    <property type="term" value="F:protein kinase activity"/>
    <property type="evidence" value="ECO:0007669"/>
    <property type="project" value="InterPro"/>
</dbReference>
<dbReference type="SUPFAM" id="SSF56112">
    <property type="entry name" value="Protein kinase-like (PK-like)"/>
    <property type="match status" value="1"/>
</dbReference>
<name>A0AAE1X246_9LAMI</name>
<dbReference type="Pfam" id="PF03109">
    <property type="entry name" value="ABC1"/>
    <property type="match status" value="1"/>
</dbReference>
<dbReference type="PANTHER" id="PTHR10566:SF123">
    <property type="entry name" value="PROTEIN KINASE SUPERFAMILY PROTEIN"/>
    <property type="match status" value="1"/>
</dbReference>
<evidence type="ECO:0000313" key="5">
    <source>
        <dbReference type="Proteomes" id="UP001289374"/>
    </source>
</evidence>
<evidence type="ECO:0000313" key="4">
    <source>
        <dbReference type="EMBL" id="KAK4403868.1"/>
    </source>
</evidence>
<dbReference type="PANTHER" id="PTHR10566">
    <property type="entry name" value="CHAPERONE-ACTIVITY OF BC1 COMPLEX CABC1 -RELATED"/>
    <property type="match status" value="1"/>
</dbReference>
<dbReference type="CDD" id="cd05121">
    <property type="entry name" value="ABC1_ADCK3-like"/>
    <property type="match status" value="1"/>
</dbReference>
<evidence type="ECO:0000256" key="1">
    <source>
        <dbReference type="ARBA" id="ARBA00009670"/>
    </source>
</evidence>
<evidence type="ECO:0000259" key="3">
    <source>
        <dbReference type="PROSITE" id="PS50011"/>
    </source>
</evidence>
<dbReference type="AlphaFoldDB" id="A0AAE1X246"/>